<dbReference type="InterPro" id="IPR041519">
    <property type="entry name" value="HEPN_RiboL-PSP"/>
</dbReference>
<dbReference type="EMBL" id="CP132976">
    <property type="protein sequence ID" value="WMD21559.1"/>
    <property type="molecule type" value="Genomic_DNA"/>
</dbReference>
<keyword evidence="3" id="KW-1185">Reference proteome</keyword>
<dbReference type="Proteomes" id="UP001234798">
    <property type="component" value="Chromosome"/>
</dbReference>
<evidence type="ECO:0000259" key="1">
    <source>
        <dbReference type="Pfam" id="PF18735"/>
    </source>
</evidence>
<accession>A0ABY9M4P7</accession>
<reference evidence="2 3" key="1">
    <citation type="submission" date="2023-08" db="EMBL/GenBank/DDBJ databases">
        <title>Achromobacter seleniivolatilans sp. nov., isolated from seleniferous soil.</title>
        <authorList>
            <person name="Zhang S."/>
            <person name="Li K."/>
            <person name="Peng J."/>
            <person name="Zhao Q."/>
            <person name="Wang H."/>
            <person name="Guo Y."/>
        </authorList>
    </citation>
    <scope>NUCLEOTIDE SEQUENCE [LARGE SCALE GENOMIC DNA]</scope>
    <source>
        <strain evidence="2 3">R39</strain>
    </source>
</reference>
<dbReference type="RefSeq" id="WP_306945382.1">
    <property type="nucleotide sequence ID" value="NZ_CP132976.1"/>
</dbReference>
<proteinExistence type="predicted"/>
<gene>
    <name evidence="2" type="ORF">RAS12_04070</name>
</gene>
<name>A0ABY9M4P7_9BURK</name>
<protein>
    <submittedName>
        <fullName evidence="2">HEPN domain-containing protein</fullName>
    </submittedName>
</protein>
<feature type="domain" description="RiboL-PSP-HEPN" evidence="1">
    <location>
        <begin position="13"/>
        <end position="183"/>
    </location>
</feature>
<dbReference type="Pfam" id="PF18735">
    <property type="entry name" value="HEPN_RiboL-PSP"/>
    <property type="match status" value="1"/>
</dbReference>
<organism evidence="2 3">
    <name type="scientific">Achromobacter seleniivolatilans</name>
    <dbReference type="NCBI Taxonomy" id="3047478"/>
    <lineage>
        <taxon>Bacteria</taxon>
        <taxon>Pseudomonadati</taxon>
        <taxon>Pseudomonadota</taxon>
        <taxon>Betaproteobacteria</taxon>
        <taxon>Burkholderiales</taxon>
        <taxon>Alcaligenaceae</taxon>
        <taxon>Achromobacter</taxon>
    </lineage>
</organism>
<evidence type="ECO:0000313" key="3">
    <source>
        <dbReference type="Proteomes" id="UP001234798"/>
    </source>
</evidence>
<evidence type="ECO:0000313" key="2">
    <source>
        <dbReference type="EMBL" id="WMD21559.1"/>
    </source>
</evidence>
<sequence length="255" mass="27797">MASSHFIKLTTSIQTLKNIYLDDALASPVPNDVHSELARAFVTFAHAEFEYYVEEALRELTHAAFNGAISGNFGSASIAMLAFSGMSSLKAGDKLGAGGKKPARKLSTRFGDAKLAILKGLDANMGVREKHIAAMAIPLGLDAASVDNTWLNDLDAFCSYRGAYVHMSRTQQRADPAAVNPNDMWLKCKRLVWTDPTLGSPGSINSFESFDAWVQSEKTGLAPLVGAPRWRLRIMTYLLQLLSRRKQNAAGEDDD</sequence>